<keyword evidence="2 7" id="KW-0812">Transmembrane</keyword>
<feature type="transmembrane region" description="Helical" evidence="7">
    <location>
        <begin position="55"/>
        <end position="74"/>
    </location>
</feature>
<keyword evidence="6 7" id="KW-0472">Membrane</keyword>
<keyword evidence="5 7" id="KW-1133">Transmembrane helix</keyword>
<dbReference type="PANTHER" id="PTHR43394:SF1">
    <property type="entry name" value="ATP-BINDING CASSETTE SUB-FAMILY B MEMBER 10, MITOCHONDRIAL"/>
    <property type="match status" value="1"/>
</dbReference>
<dbReference type="InterPro" id="IPR003439">
    <property type="entry name" value="ABC_transporter-like_ATP-bd"/>
</dbReference>
<keyword evidence="4" id="KW-0067">ATP-binding</keyword>
<evidence type="ECO:0000259" key="9">
    <source>
        <dbReference type="PROSITE" id="PS50929"/>
    </source>
</evidence>
<evidence type="ECO:0000256" key="3">
    <source>
        <dbReference type="ARBA" id="ARBA00022741"/>
    </source>
</evidence>
<evidence type="ECO:0000259" key="8">
    <source>
        <dbReference type="PROSITE" id="PS50893"/>
    </source>
</evidence>
<dbReference type="Pfam" id="PF00005">
    <property type="entry name" value="ABC_tran"/>
    <property type="match status" value="1"/>
</dbReference>
<dbReference type="InterPro" id="IPR017871">
    <property type="entry name" value="ABC_transporter-like_CS"/>
</dbReference>
<dbReference type="PROSITE" id="PS50929">
    <property type="entry name" value="ABC_TM1F"/>
    <property type="match status" value="1"/>
</dbReference>
<keyword evidence="3" id="KW-0547">Nucleotide-binding</keyword>
<protein>
    <submittedName>
        <fullName evidence="10">Abc-type multidrug transport system atpase and permease component</fullName>
    </submittedName>
</protein>
<keyword evidence="11" id="KW-1185">Reference proteome</keyword>
<dbReference type="PANTHER" id="PTHR43394">
    <property type="entry name" value="ATP-DEPENDENT PERMEASE MDL1, MITOCHONDRIAL"/>
    <property type="match status" value="1"/>
</dbReference>
<dbReference type="Pfam" id="PF00664">
    <property type="entry name" value="ABC_membrane"/>
    <property type="match status" value="1"/>
</dbReference>
<dbReference type="PROSITE" id="PS50893">
    <property type="entry name" value="ABC_TRANSPORTER_2"/>
    <property type="match status" value="1"/>
</dbReference>
<feature type="transmembrane region" description="Helical" evidence="7">
    <location>
        <begin position="270"/>
        <end position="288"/>
    </location>
</feature>
<dbReference type="PROSITE" id="PS00211">
    <property type="entry name" value="ABC_TRANSPORTER_1"/>
    <property type="match status" value="1"/>
</dbReference>
<comment type="subcellular location">
    <subcellularLocation>
        <location evidence="1">Cell membrane</location>
        <topology evidence="1">Multi-pass membrane protein</topology>
    </subcellularLocation>
</comment>
<dbReference type="Gene3D" id="1.20.1560.10">
    <property type="entry name" value="ABC transporter type 1, transmembrane domain"/>
    <property type="match status" value="1"/>
</dbReference>
<evidence type="ECO:0000256" key="4">
    <source>
        <dbReference type="ARBA" id="ARBA00022840"/>
    </source>
</evidence>
<proteinExistence type="predicted"/>
<sequence>MAKLSLTKYLKQFWRANLLVLFWTLIGALCLTGNGLASANILTALVAGNTHRAIAWGTVLLGLNLLWSVELGAYKISYTKAEQQMSIAMRSDIIAGITGNGYAAFHKQDMRTYVSWLTNDVTNIQDLGFDILMFVVQQVLTVIFSVGIMVHFHYSLLITIAILVVVMIGVAKSFGNRLNDASAAVSHGNELLTRAVTDILGGFDTLFMLGRLPLIGAATQRASRDLAARKNRYARADGHLMGLTNGVSLVSQVIVLLQAAILYAMHLTPVGAISAAAYFSGTIFSYLTGISANIMEMRAVQPIFAKFPVSAPAATEQAGVQMQPLRTNLALTDVAYAYPDTKTPTFSNLTTVFRASGKYAITGESGIGKTTLLRLLAGITQPVAGSLAFDGTDYGQIAGAELRRRIAYIEQNPYIFADTLLQNVTLGDDFTQEQLDHAAAQVGLDVVVADLPDGWQTQLDAGGTNLSGGQRARVALARNLVRGKEILLLDEPTAALDKASAQQLIDTIVGLTGVTVIMVTHHLSPTTAAKLDGIVTLAK</sequence>
<dbReference type="InterPro" id="IPR011527">
    <property type="entry name" value="ABC1_TM_dom"/>
</dbReference>
<reference evidence="10 11" key="1">
    <citation type="journal article" date="2015" name="Genome Announc.">
        <title>Expanding the biotechnology potential of lactobacilli through comparative genomics of 213 strains and associated genera.</title>
        <authorList>
            <person name="Sun Z."/>
            <person name="Harris H.M."/>
            <person name="McCann A."/>
            <person name="Guo C."/>
            <person name="Argimon S."/>
            <person name="Zhang W."/>
            <person name="Yang X."/>
            <person name="Jeffery I.B."/>
            <person name="Cooney J.C."/>
            <person name="Kagawa T.F."/>
            <person name="Liu W."/>
            <person name="Song Y."/>
            <person name="Salvetti E."/>
            <person name="Wrobel A."/>
            <person name="Rasinkangas P."/>
            <person name="Parkhill J."/>
            <person name="Rea M.C."/>
            <person name="O'Sullivan O."/>
            <person name="Ritari J."/>
            <person name="Douillard F.P."/>
            <person name="Paul Ross R."/>
            <person name="Yang R."/>
            <person name="Briner A.E."/>
            <person name="Felis G.E."/>
            <person name="de Vos W.M."/>
            <person name="Barrangou R."/>
            <person name="Klaenhammer T.R."/>
            <person name="Caufield P.W."/>
            <person name="Cui Y."/>
            <person name="Zhang H."/>
            <person name="O'Toole P.W."/>
        </authorList>
    </citation>
    <scope>NUCLEOTIDE SEQUENCE [LARGE SCALE GENOMIC DNA]</scope>
    <source>
        <strain evidence="10 11">DSM 20505</strain>
    </source>
</reference>
<gene>
    <name evidence="10" type="ORF">FC18_GL001357</name>
</gene>
<dbReference type="InterPro" id="IPR036640">
    <property type="entry name" value="ABC1_TM_sf"/>
</dbReference>
<dbReference type="OrthoDB" id="95687at2"/>
<evidence type="ECO:0000256" key="7">
    <source>
        <dbReference type="SAM" id="Phobius"/>
    </source>
</evidence>
<dbReference type="SUPFAM" id="SSF90123">
    <property type="entry name" value="ABC transporter transmembrane region"/>
    <property type="match status" value="1"/>
</dbReference>
<dbReference type="SUPFAM" id="SSF52540">
    <property type="entry name" value="P-loop containing nucleoside triphosphate hydrolases"/>
    <property type="match status" value="1"/>
</dbReference>
<comment type="caution">
    <text evidence="10">The sequence shown here is derived from an EMBL/GenBank/DDBJ whole genome shotgun (WGS) entry which is preliminary data.</text>
</comment>
<organism evidence="10 11">
    <name type="scientific">Lacticaseibacillus sharpeae JCM 1186 = DSM 20505</name>
    <dbReference type="NCBI Taxonomy" id="1291052"/>
    <lineage>
        <taxon>Bacteria</taxon>
        <taxon>Bacillati</taxon>
        <taxon>Bacillota</taxon>
        <taxon>Bacilli</taxon>
        <taxon>Lactobacillales</taxon>
        <taxon>Lactobacillaceae</taxon>
        <taxon>Lacticaseibacillus</taxon>
    </lineage>
</organism>
<evidence type="ECO:0000256" key="1">
    <source>
        <dbReference type="ARBA" id="ARBA00004651"/>
    </source>
</evidence>
<evidence type="ECO:0000256" key="6">
    <source>
        <dbReference type="ARBA" id="ARBA00023136"/>
    </source>
</evidence>
<dbReference type="InterPro" id="IPR027417">
    <property type="entry name" value="P-loop_NTPase"/>
</dbReference>
<dbReference type="EMBL" id="AYYO01000022">
    <property type="protein sequence ID" value="KRM55461.1"/>
    <property type="molecule type" value="Genomic_DNA"/>
</dbReference>
<feature type="domain" description="ABC transmembrane type-1" evidence="9">
    <location>
        <begin position="18"/>
        <end position="299"/>
    </location>
</feature>
<feature type="transmembrane region" description="Helical" evidence="7">
    <location>
        <begin position="240"/>
        <end position="264"/>
    </location>
</feature>
<evidence type="ECO:0000256" key="2">
    <source>
        <dbReference type="ARBA" id="ARBA00022692"/>
    </source>
</evidence>
<dbReference type="GO" id="GO:0005524">
    <property type="term" value="F:ATP binding"/>
    <property type="evidence" value="ECO:0007669"/>
    <property type="project" value="UniProtKB-KW"/>
</dbReference>
<dbReference type="RefSeq" id="WP_054678262.1">
    <property type="nucleotide sequence ID" value="NZ_AYYO01000022.1"/>
</dbReference>
<dbReference type="Proteomes" id="UP000051679">
    <property type="component" value="Unassembled WGS sequence"/>
</dbReference>
<dbReference type="SMART" id="SM00382">
    <property type="entry name" value="AAA"/>
    <property type="match status" value="1"/>
</dbReference>
<dbReference type="PATRIC" id="fig|1291052.5.peg.1375"/>
<evidence type="ECO:0000313" key="10">
    <source>
        <dbReference type="EMBL" id="KRM55461.1"/>
    </source>
</evidence>
<dbReference type="GO" id="GO:0016887">
    <property type="term" value="F:ATP hydrolysis activity"/>
    <property type="evidence" value="ECO:0007669"/>
    <property type="project" value="InterPro"/>
</dbReference>
<dbReference type="GO" id="GO:0005886">
    <property type="term" value="C:plasma membrane"/>
    <property type="evidence" value="ECO:0007669"/>
    <property type="project" value="UniProtKB-SubCell"/>
</dbReference>
<evidence type="ECO:0000256" key="5">
    <source>
        <dbReference type="ARBA" id="ARBA00022989"/>
    </source>
</evidence>
<dbReference type="GO" id="GO:0015421">
    <property type="term" value="F:ABC-type oligopeptide transporter activity"/>
    <property type="evidence" value="ECO:0007669"/>
    <property type="project" value="TreeGrafter"/>
</dbReference>
<dbReference type="STRING" id="1291052.FC18_GL001357"/>
<feature type="domain" description="ABC transporter" evidence="8">
    <location>
        <begin position="329"/>
        <end position="539"/>
    </location>
</feature>
<name>A0A0R1ZLX4_9LACO</name>
<evidence type="ECO:0000313" key="11">
    <source>
        <dbReference type="Proteomes" id="UP000051679"/>
    </source>
</evidence>
<feature type="transmembrane region" description="Helical" evidence="7">
    <location>
        <begin position="152"/>
        <end position="171"/>
    </location>
</feature>
<accession>A0A0R1ZLX4</accession>
<dbReference type="AlphaFoldDB" id="A0A0R1ZLX4"/>
<dbReference type="InterPro" id="IPR003593">
    <property type="entry name" value="AAA+_ATPase"/>
</dbReference>
<dbReference type="InterPro" id="IPR039421">
    <property type="entry name" value="Type_1_exporter"/>
</dbReference>
<feature type="transmembrane region" description="Helical" evidence="7">
    <location>
        <begin position="127"/>
        <end position="146"/>
    </location>
</feature>
<dbReference type="Gene3D" id="3.40.50.300">
    <property type="entry name" value="P-loop containing nucleotide triphosphate hydrolases"/>
    <property type="match status" value="1"/>
</dbReference>